<reference evidence="3" key="2">
    <citation type="submission" date="2020-05" db="UniProtKB">
        <authorList>
            <consortium name="EnsemblMetazoa"/>
        </authorList>
    </citation>
    <scope>IDENTIFICATION</scope>
    <source>
        <strain evidence="3">IAEA</strain>
    </source>
</reference>
<reference evidence="4" key="1">
    <citation type="submission" date="2015-01" db="EMBL/GenBank/DDBJ databases">
        <authorList>
            <person name="Aksoy S."/>
            <person name="Warren W."/>
            <person name="Wilson R.K."/>
        </authorList>
    </citation>
    <scope>NUCLEOTIDE SEQUENCE [LARGE SCALE GENOMIC DNA]</scope>
    <source>
        <strain evidence="4">IAEA</strain>
    </source>
</reference>
<protein>
    <submittedName>
        <fullName evidence="3">Uncharacterized protein</fullName>
    </submittedName>
</protein>
<proteinExistence type="predicted"/>
<accession>A0A1B0C3I4</accession>
<dbReference type="VEuPathDB" id="VectorBase:GPPI048108"/>
<name>A0A1B0C3I4_9MUSC</name>
<dbReference type="Proteomes" id="UP000092460">
    <property type="component" value="Unassembled WGS sequence"/>
</dbReference>
<keyword evidence="2" id="KW-0732">Signal</keyword>
<dbReference type="EMBL" id="JXJN01024972">
    <property type="status" value="NOT_ANNOTATED_CDS"/>
    <property type="molecule type" value="Genomic_DNA"/>
</dbReference>
<keyword evidence="4" id="KW-1185">Reference proteome</keyword>
<evidence type="ECO:0000256" key="1">
    <source>
        <dbReference type="SAM" id="MobiDB-lite"/>
    </source>
</evidence>
<dbReference type="AlphaFoldDB" id="A0A1B0C3I4"/>
<feature type="chain" id="PRO_5008405339" evidence="2">
    <location>
        <begin position="23"/>
        <end position="80"/>
    </location>
</feature>
<evidence type="ECO:0000256" key="2">
    <source>
        <dbReference type="SAM" id="SignalP"/>
    </source>
</evidence>
<feature type="region of interest" description="Disordered" evidence="1">
    <location>
        <begin position="53"/>
        <end position="80"/>
    </location>
</feature>
<feature type="signal peptide" evidence="2">
    <location>
        <begin position="1"/>
        <end position="22"/>
    </location>
</feature>
<evidence type="ECO:0000313" key="4">
    <source>
        <dbReference type="Proteomes" id="UP000092460"/>
    </source>
</evidence>
<evidence type="ECO:0000313" key="3">
    <source>
        <dbReference type="EnsemblMetazoa" id="GPPI048108-PA"/>
    </source>
</evidence>
<sequence>MHFAAWFLCLLIFPAILMLVGSISPLPTLQGNEMSEIDESPALSRITRQSYRRPNYRPPRYRQNRRYYNPIRRPNRRYYR</sequence>
<feature type="compositionally biased region" description="Basic residues" evidence="1">
    <location>
        <begin position="53"/>
        <end position="65"/>
    </location>
</feature>
<dbReference type="EnsemblMetazoa" id="GPPI048108-RA">
    <property type="protein sequence ID" value="GPPI048108-PA"/>
    <property type="gene ID" value="GPPI048108"/>
</dbReference>
<organism evidence="3 4">
    <name type="scientific">Glossina palpalis gambiensis</name>
    <dbReference type="NCBI Taxonomy" id="67801"/>
    <lineage>
        <taxon>Eukaryota</taxon>
        <taxon>Metazoa</taxon>
        <taxon>Ecdysozoa</taxon>
        <taxon>Arthropoda</taxon>
        <taxon>Hexapoda</taxon>
        <taxon>Insecta</taxon>
        <taxon>Pterygota</taxon>
        <taxon>Neoptera</taxon>
        <taxon>Endopterygota</taxon>
        <taxon>Diptera</taxon>
        <taxon>Brachycera</taxon>
        <taxon>Muscomorpha</taxon>
        <taxon>Hippoboscoidea</taxon>
        <taxon>Glossinidae</taxon>
        <taxon>Glossina</taxon>
    </lineage>
</organism>